<dbReference type="AlphaFoldDB" id="A0A1H4SAA2"/>
<dbReference type="STRING" id="208445.SAMN04489727_3651"/>
<evidence type="ECO:0000313" key="3">
    <source>
        <dbReference type="EMBL" id="SEC40978.1"/>
    </source>
</evidence>
<dbReference type="Proteomes" id="UP000199622">
    <property type="component" value="Unassembled WGS sequence"/>
</dbReference>
<dbReference type="EMBL" id="FNSO01000004">
    <property type="protein sequence ID" value="SEC40978.1"/>
    <property type="molecule type" value="Genomic_DNA"/>
</dbReference>
<proteinExistence type="predicted"/>
<keyword evidence="2" id="KW-0812">Transmembrane</keyword>
<protein>
    <recommendedName>
        <fullName evidence="5">CU044_5270 family protein</fullName>
    </recommendedName>
</protein>
<organism evidence="3 4">
    <name type="scientific">Amycolatopsis tolypomycina</name>
    <dbReference type="NCBI Taxonomy" id="208445"/>
    <lineage>
        <taxon>Bacteria</taxon>
        <taxon>Bacillati</taxon>
        <taxon>Actinomycetota</taxon>
        <taxon>Actinomycetes</taxon>
        <taxon>Pseudonocardiales</taxon>
        <taxon>Pseudonocardiaceae</taxon>
        <taxon>Amycolatopsis</taxon>
    </lineage>
</organism>
<gene>
    <name evidence="3" type="ORF">SAMN04489727_3651</name>
</gene>
<keyword evidence="4" id="KW-1185">Reference proteome</keyword>
<evidence type="ECO:0000256" key="2">
    <source>
        <dbReference type="SAM" id="Phobius"/>
    </source>
</evidence>
<evidence type="ECO:0008006" key="5">
    <source>
        <dbReference type="Google" id="ProtNLM"/>
    </source>
</evidence>
<evidence type="ECO:0000313" key="4">
    <source>
        <dbReference type="Proteomes" id="UP000199622"/>
    </source>
</evidence>
<keyword evidence="2" id="KW-1133">Transmembrane helix</keyword>
<feature type="region of interest" description="Disordered" evidence="1">
    <location>
        <begin position="180"/>
        <end position="229"/>
    </location>
</feature>
<dbReference type="NCBIfam" id="NF038083">
    <property type="entry name" value="CU044_5270_fam"/>
    <property type="match status" value="1"/>
</dbReference>
<accession>A0A1H4SAA2</accession>
<evidence type="ECO:0000256" key="1">
    <source>
        <dbReference type="SAM" id="MobiDB-lite"/>
    </source>
</evidence>
<feature type="region of interest" description="Disordered" evidence="1">
    <location>
        <begin position="76"/>
        <end position="97"/>
    </location>
</feature>
<name>A0A1H4SAA2_9PSEU</name>
<sequence length="372" mass="38724">MNTRQAPDEQHEITLLRSVLHTPAPDHGSLARMRAKALRSMQAPPAPRHRGRVVLVAASVTLVAGLGIAIAVQPGDGGSPSAALPTSGGPARPGTPTPLVGADTPAREALITLAAHTSALRPLAVRPGQFVYSHMRGQGVHGIPVGADGEAQVVWGDETKAWFAADGLRTVRMEMTTNLNARPSTDADARKLADNGKSLPKPRTQVYPNPNGNPKEQLPVAEPKEPGVSNPTLSWVASLPTDPEQLLAVFREAAGKSTKHDADYLTFKTAASFAARADALLTPAVRTALYQAIALLPGIERVPGQVDLSGRAGVAIGRDGEGFRSEIILDPVTSRVLGTRMVATAGADVPAGTVIAWSSTDQVVVDSVGATS</sequence>
<keyword evidence="2" id="KW-0472">Membrane</keyword>
<feature type="compositionally biased region" description="Basic and acidic residues" evidence="1">
    <location>
        <begin position="185"/>
        <end position="194"/>
    </location>
</feature>
<dbReference type="InterPro" id="IPR047789">
    <property type="entry name" value="CU044_5270-like"/>
</dbReference>
<dbReference type="RefSeq" id="WP_091308742.1">
    <property type="nucleotide sequence ID" value="NZ_FNSO01000004.1"/>
</dbReference>
<feature type="transmembrane region" description="Helical" evidence="2">
    <location>
        <begin position="53"/>
        <end position="72"/>
    </location>
</feature>
<reference evidence="4" key="1">
    <citation type="submission" date="2016-10" db="EMBL/GenBank/DDBJ databases">
        <authorList>
            <person name="Varghese N."/>
            <person name="Submissions S."/>
        </authorList>
    </citation>
    <scope>NUCLEOTIDE SEQUENCE [LARGE SCALE GENOMIC DNA]</scope>
    <source>
        <strain evidence="4">DSM 44544</strain>
    </source>
</reference>